<dbReference type="EMBL" id="NBSK02000004">
    <property type="protein sequence ID" value="KAJ0212097.1"/>
    <property type="molecule type" value="Genomic_DNA"/>
</dbReference>
<name>A0A9R1VW86_LACSA</name>
<sequence>MNVMMIISFIHMVVLVIKCILLQNVRFHYFCKKGDYYGYLVEFNFGNGKKDVVDISMKVYEAATTTTKSQLPPTLPIRLGQTLNFSVFYYKCMNST</sequence>
<feature type="transmembrane region" description="Helical" evidence="2">
    <location>
        <begin position="6"/>
        <end position="25"/>
    </location>
</feature>
<reference evidence="4 5" key="1">
    <citation type="journal article" date="2017" name="Nat. Commun.">
        <title>Genome assembly with in vitro proximity ligation data and whole-genome triplication in lettuce.</title>
        <authorList>
            <person name="Reyes-Chin-Wo S."/>
            <person name="Wang Z."/>
            <person name="Yang X."/>
            <person name="Kozik A."/>
            <person name="Arikit S."/>
            <person name="Song C."/>
            <person name="Xia L."/>
            <person name="Froenicke L."/>
            <person name="Lavelle D.O."/>
            <person name="Truco M.J."/>
            <person name="Xia R."/>
            <person name="Zhu S."/>
            <person name="Xu C."/>
            <person name="Xu H."/>
            <person name="Xu X."/>
            <person name="Cox K."/>
            <person name="Korf I."/>
            <person name="Meyers B.C."/>
            <person name="Michelmore R.W."/>
        </authorList>
    </citation>
    <scope>NUCLEOTIDE SEQUENCE [LARGE SCALE GENOMIC DNA]</scope>
    <source>
        <strain evidence="5">cv. Salinas</strain>
        <tissue evidence="4">Seedlings</tissue>
    </source>
</reference>
<dbReference type="InterPro" id="IPR000308">
    <property type="entry name" value="14-3-3"/>
</dbReference>
<evidence type="ECO:0000313" key="4">
    <source>
        <dbReference type="EMBL" id="KAJ0212097.1"/>
    </source>
</evidence>
<evidence type="ECO:0000313" key="5">
    <source>
        <dbReference type="Proteomes" id="UP000235145"/>
    </source>
</evidence>
<keyword evidence="2" id="KW-0472">Membrane</keyword>
<dbReference type="AlphaFoldDB" id="A0A9R1VW86"/>
<feature type="domain" description="14-3-3" evidence="3">
    <location>
        <begin position="24"/>
        <end position="95"/>
    </location>
</feature>
<accession>A0A9R1VW86</accession>
<evidence type="ECO:0000256" key="1">
    <source>
        <dbReference type="ARBA" id="ARBA00006141"/>
    </source>
</evidence>
<keyword evidence="2" id="KW-0812">Transmembrane</keyword>
<comment type="similarity">
    <text evidence="1">Belongs to the 14-3-3 family.</text>
</comment>
<proteinExistence type="inferred from homology"/>
<dbReference type="InterPro" id="IPR036815">
    <property type="entry name" value="14-3-3_dom_sf"/>
</dbReference>
<keyword evidence="2" id="KW-1133">Transmembrane helix</keyword>
<evidence type="ECO:0000256" key="2">
    <source>
        <dbReference type="SAM" id="Phobius"/>
    </source>
</evidence>
<comment type="caution">
    <text evidence="4">The sequence shown here is derived from an EMBL/GenBank/DDBJ whole genome shotgun (WGS) entry which is preliminary data.</text>
</comment>
<gene>
    <name evidence="4" type="ORF">LSAT_V11C400214170</name>
</gene>
<protein>
    <recommendedName>
        <fullName evidence="3">14-3-3 domain-containing protein</fullName>
    </recommendedName>
</protein>
<organism evidence="4 5">
    <name type="scientific">Lactuca sativa</name>
    <name type="common">Garden lettuce</name>
    <dbReference type="NCBI Taxonomy" id="4236"/>
    <lineage>
        <taxon>Eukaryota</taxon>
        <taxon>Viridiplantae</taxon>
        <taxon>Streptophyta</taxon>
        <taxon>Embryophyta</taxon>
        <taxon>Tracheophyta</taxon>
        <taxon>Spermatophyta</taxon>
        <taxon>Magnoliopsida</taxon>
        <taxon>eudicotyledons</taxon>
        <taxon>Gunneridae</taxon>
        <taxon>Pentapetalae</taxon>
        <taxon>asterids</taxon>
        <taxon>campanulids</taxon>
        <taxon>Asterales</taxon>
        <taxon>Asteraceae</taxon>
        <taxon>Cichorioideae</taxon>
        <taxon>Cichorieae</taxon>
        <taxon>Lactucinae</taxon>
        <taxon>Lactuca</taxon>
    </lineage>
</organism>
<dbReference type="Pfam" id="PF00244">
    <property type="entry name" value="14-3-3"/>
    <property type="match status" value="1"/>
</dbReference>
<dbReference type="PANTHER" id="PTHR18860">
    <property type="entry name" value="14-3-3 PROTEIN"/>
    <property type="match status" value="1"/>
</dbReference>
<dbReference type="SUPFAM" id="SSF48445">
    <property type="entry name" value="14-3-3 protein"/>
    <property type="match status" value="1"/>
</dbReference>
<dbReference type="Proteomes" id="UP000235145">
    <property type="component" value="Unassembled WGS sequence"/>
</dbReference>
<dbReference type="InterPro" id="IPR023410">
    <property type="entry name" value="14-3-3_domain"/>
</dbReference>
<keyword evidence="5" id="KW-1185">Reference proteome</keyword>
<evidence type="ECO:0000259" key="3">
    <source>
        <dbReference type="Pfam" id="PF00244"/>
    </source>
</evidence>
<dbReference type="PRINTS" id="PR00305">
    <property type="entry name" value="1433ZETA"/>
</dbReference>
<dbReference type="Gene3D" id="1.20.190.20">
    <property type="entry name" value="14-3-3 domain"/>
    <property type="match status" value="1"/>
</dbReference>